<dbReference type="PANTHER" id="PTHR46122:SF2">
    <property type="entry name" value="F-BOX_KELCH-REPEAT PROTEIN SKIP11"/>
    <property type="match status" value="1"/>
</dbReference>
<proteinExistence type="predicted"/>
<comment type="caution">
    <text evidence="3">The sequence shown here is derived from an EMBL/GenBank/DDBJ whole genome shotgun (WGS) entry which is preliminary data.</text>
</comment>
<evidence type="ECO:0000313" key="4">
    <source>
        <dbReference type="Proteomes" id="UP000824120"/>
    </source>
</evidence>
<dbReference type="AlphaFoldDB" id="A0A9J5Z8D4"/>
<dbReference type="GO" id="GO:0005634">
    <property type="term" value="C:nucleus"/>
    <property type="evidence" value="ECO:0007669"/>
    <property type="project" value="TreeGrafter"/>
</dbReference>
<dbReference type="SUPFAM" id="SSF117281">
    <property type="entry name" value="Kelch motif"/>
    <property type="match status" value="1"/>
</dbReference>
<protein>
    <recommendedName>
        <fullName evidence="5">F-box/kelch-repeat protein</fullName>
    </recommendedName>
</protein>
<accession>A0A9J5Z8D4</accession>
<gene>
    <name evidence="3" type="ORF">H5410_019440</name>
</gene>
<dbReference type="PANTHER" id="PTHR46122">
    <property type="entry name" value="GALACTOSE OXIDASE/KELCH REPEAT PROTEIN-RELATED"/>
    <property type="match status" value="1"/>
</dbReference>
<keyword evidence="1" id="KW-0880">Kelch repeat</keyword>
<dbReference type="InterPro" id="IPR052439">
    <property type="entry name" value="F-box/Kelch-repeat"/>
</dbReference>
<dbReference type="Proteomes" id="UP000824120">
    <property type="component" value="Chromosome 4"/>
</dbReference>
<dbReference type="EMBL" id="JACXVP010000004">
    <property type="protein sequence ID" value="KAG5608159.1"/>
    <property type="molecule type" value="Genomic_DNA"/>
</dbReference>
<sequence length="118" mass="13343">MAISSMLAEQSKHLVVFISIPDDQSCLCMERRFYTCHLSLQYTTNTWSSRMQMNAPRCLFGSTSVGEIYILAGETGTWKTLPSMNKWRKMCFVDGNFYVIGGIGRTELSKVLLTHCGD</sequence>
<dbReference type="OrthoDB" id="191037at2759"/>
<dbReference type="InterPro" id="IPR015915">
    <property type="entry name" value="Kelch-typ_b-propeller"/>
</dbReference>
<keyword evidence="2" id="KW-0677">Repeat</keyword>
<evidence type="ECO:0008006" key="5">
    <source>
        <dbReference type="Google" id="ProtNLM"/>
    </source>
</evidence>
<name>A0A9J5Z8D4_SOLCO</name>
<evidence type="ECO:0000313" key="3">
    <source>
        <dbReference type="EMBL" id="KAG5608159.1"/>
    </source>
</evidence>
<evidence type="ECO:0000256" key="2">
    <source>
        <dbReference type="ARBA" id="ARBA00022737"/>
    </source>
</evidence>
<evidence type="ECO:0000256" key="1">
    <source>
        <dbReference type="ARBA" id="ARBA00022441"/>
    </source>
</evidence>
<organism evidence="3 4">
    <name type="scientific">Solanum commersonii</name>
    <name type="common">Commerson's wild potato</name>
    <name type="synonym">Commerson's nightshade</name>
    <dbReference type="NCBI Taxonomy" id="4109"/>
    <lineage>
        <taxon>Eukaryota</taxon>
        <taxon>Viridiplantae</taxon>
        <taxon>Streptophyta</taxon>
        <taxon>Embryophyta</taxon>
        <taxon>Tracheophyta</taxon>
        <taxon>Spermatophyta</taxon>
        <taxon>Magnoliopsida</taxon>
        <taxon>eudicotyledons</taxon>
        <taxon>Gunneridae</taxon>
        <taxon>Pentapetalae</taxon>
        <taxon>asterids</taxon>
        <taxon>lamiids</taxon>
        <taxon>Solanales</taxon>
        <taxon>Solanaceae</taxon>
        <taxon>Solanoideae</taxon>
        <taxon>Solaneae</taxon>
        <taxon>Solanum</taxon>
    </lineage>
</organism>
<dbReference type="Gene3D" id="2.120.10.80">
    <property type="entry name" value="Kelch-type beta propeller"/>
    <property type="match status" value="1"/>
</dbReference>
<keyword evidence="4" id="KW-1185">Reference proteome</keyword>
<reference evidence="3 4" key="1">
    <citation type="submission" date="2020-09" db="EMBL/GenBank/DDBJ databases">
        <title>De no assembly of potato wild relative species, Solanum commersonii.</title>
        <authorList>
            <person name="Cho K."/>
        </authorList>
    </citation>
    <scope>NUCLEOTIDE SEQUENCE [LARGE SCALE GENOMIC DNA]</scope>
    <source>
        <strain evidence="3">LZ3.2</strain>
        <tissue evidence="3">Leaf</tissue>
    </source>
</reference>